<accession>L8WQY2</accession>
<reference evidence="1 2" key="1">
    <citation type="journal article" date="2013" name="Nat. Commun.">
        <title>The evolution and pathogenic mechanisms of the rice sheath blight pathogen.</title>
        <authorList>
            <person name="Zheng A."/>
            <person name="Lin R."/>
            <person name="Xu L."/>
            <person name="Qin P."/>
            <person name="Tang C."/>
            <person name="Ai P."/>
            <person name="Zhang D."/>
            <person name="Liu Y."/>
            <person name="Sun Z."/>
            <person name="Feng H."/>
            <person name="Wang Y."/>
            <person name="Chen Y."/>
            <person name="Liang X."/>
            <person name="Fu R."/>
            <person name="Li Q."/>
            <person name="Zhang J."/>
            <person name="Yu X."/>
            <person name="Xie Z."/>
            <person name="Ding L."/>
            <person name="Guan P."/>
            <person name="Tang J."/>
            <person name="Liang Y."/>
            <person name="Wang S."/>
            <person name="Deng Q."/>
            <person name="Li S."/>
            <person name="Zhu J."/>
            <person name="Wang L."/>
            <person name="Liu H."/>
            <person name="Li P."/>
        </authorList>
    </citation>
    <scope>NUCLEOTIDE SEQUENCE [LARGE SCALE GENOMIC DNA]</scope>
    <source>
        <strain evidence="2">AG-1 IA</strain>
    </source>
</reference>
<keyword evidence="2" id="KW-1185">Reference proteome</keyword>
<dbReference type="AlphaFoldDB" id="L8WQY2"/>
<dbReference type="Proteomes" id="UP000011668">
    <property type="component" value="Unassembled WGS sequence"/>
</dbReference>
<name>L8WQY2_THACA</name>
<comment type="caution">
    <text evidence="1">The sequence shown here is derived from an EMBL/GenBank/DDBJ whole genome shotgun (WGS) entry which is preliminary data.</text>
</comment>
<dbReference type="EMBL" id="AFRT01001408">
    <property type="protein sequence ID" value="ELU40546.1"/>
    <property type="molecule type" value="Genomic_DNA"/>
</dbReference>
<dbReference type="SUPFAM" id="SSF56801">
    <property type="entry name" value="Acetyl-CoA synthetase-like"/>
    <property type="match status" value="1"/>
</dbReference>
<proteinExistence type="predicted"/>
<dbReference type="OrthoDB" id="408177at2759"/>
<protein>
    <submittedName>
        <fullName evidence="1">AMP-binding domain-containing protein</fullName>
    </submittedName>
</protein>
<evidence type="ECO:0000313" key="1">
    <source>
        <dbReference type="EMBL" id="ELU40546.1"/>
    </source>
</evidence>
<sequence length="222" mass="24700">MGGIQGLSLGKWPLENRFALVRAPEPLSYLGKLYRMATDHADFLKESSTLIQPSEHNARVETKIMLTSTIDGVMRLPALSMPFVGGQIVIQLEDLQFVFDTRFNFISYLYLELLKHTSAAEIPITIWEGKDDVDESVIPIGHPLKDYMCYVLDPDTNTPAPPSKDGILIVVESGVFGPELDSKEFISDPGRILLNVRVCTTRAPAKFKACESRQQCINSEAV</sequence>
<gene>
    <name evidence="1" type="ORF">AG1IA_05424</name>
</gene>
<dbReference type="HOGENOM" id="CLU_1246097_0_0_1"/>
<organism evidence="1 2">
    <name type="scientific">Thanatephorus cucumeris (strain AG1-IA)</name>
    <name type="common">Rice sheath blight fungus</name>
    <name type="synonym">Rhizoctonia solani</name>
    <dbReference type="NCBI Taxonomy" id="983506"/>
    <lineage>
        <taxon>Eukaryota</taxon>
        <taxon>Fungi</taxon>
        <taxon>Dikarya</taxon>
        <taxon>Basidiomycota</taxon>
        <taxon>Agaricomycotina</taxon>
        <taxon>Agaricomycetes</taxon>
        <taxon>Cantharellales</taxon>
        <taxon>Ceratobasidiaceae</taxon>
        <taxon>Rhizoctonia</taxon>
        <taxon>Rhizoctonia solani AG-1</taxon>
    </lineage>
</organism>
<evidence type="ECO:0000313" key="2">
    <source>
        <dbReference type="Proteomes" id="UP000011668"/>
    </source>
</evidence>